<dbReference type="InterPro" id="IPR042099">
    <property type="entry name" value="ANL_N_sf"/>
</dbReference>
<evidence type="ECO:0000313" key="4">
    <source>
        <dbReference type="Proteomes" id="UP000030004"/>
    </source>
</evidence>
<keyword evidence="4" id="KW-1185">Reference proteome</keyword>
<gene>
    <name evidence="3" type="ORF">ATO9_22070</name>
</gene>
<evidence type="ECO:0000256" key="1">
    <source>
        <dbReference type="ARBA" id="ARBA00006432"/>
    </source>
</evidence>
<dbReference type="GO" id="GO:0006631">
    <property type="term" value="P:fatty acid metabolic process"/>
    <property type="evidence" value="ECO:0007669"/>
    <property type="project" value="TreeGrafter"/>
</dbReference>
<dbReference type="STRING" id="1461694.ATO9_22070"/>
<dbReference type="Pfam" id="PF00501">
    <property type="entry name" value="AMP-binding"/>
    <property type="match status" value="1"/>
</dbReference>
<dbReference type="PROSITE" id="PS00455">
    <property type="entry name" value="AMP_BINDING"/>
    <property type="match status" value="1"/>
</dbReference>
<reference evidence="3 4" key="1">
    <citation type="journal article" date="2015" name="Antonie Van Leeuwenhoek">
        <title>Pseudooceanicola atlanticus gen. nov. sp. nov., isolated from surface seawater of the Atlantic Ocean and reclassification of Oceanicola batsensis, Oceanicola marinus, Oceanicola nitratireducens, Oceanicola nanhaiensis, Oceanicola antarcticus and Oceanicola flagellatus, as Pseudooceanicola batsensis comb. nov., Pseudooceanicola marinus comb. nov., Pseudooceanicola nitratireducens comb. nov., Pseudooceanicola nanhaiensis comb. nov., Pseudooceanicola antarcticus comb. nov., and Pseudooceanicola flagellatus comb. nov.</title>
        <authorList>
            <person name="Lai Q."/>
            <person name="Li G."/>
            <person name="Liu X."/>
            <person name="Du Y."/>
            <person name="Sun F."/>
            <person name="Shao Z."/>
        </authorList>
    </citation>
    <scope>NUCLEOTIDE SEQUENCE [LARGE SCALE GENOMIC DNA]</scope>
    <source>
        <strain evidence="3 4">22II-s11g</strain>
    </source>
</reference>
<dbReference type="RefSeq" id="WP_043754500.1">
    <property type="nucleotide sequence ID" value="NZ_AQQX01000022.1"/>
</dbReference>
<comment type="similarity">
    <text evidence="1">Belongs to the ATP-dependent AMP-binding enzyme family.</text>
</comment>
<dbReference type="InterPro" id="IPR000873">
    <property type="entry name" value="AMP-dep_synth/lig_dom"/>
</dbReference>
<dbReference type="OrthoDB" id="9803968at2"/>
<dbReference type="SUPFAM" id="SSF56801">
    <property type="entry name" value="Acetyl-CoA synthetase-like"/>
    <property type="match status" value="1"/>
</dbReference>
<proteinExistence type="inferred from homology"/>
<organism evidence="3 4">
    <name type="scientific">Pseudooceanicola atlanticus</name>
    <dbReference type="NCBI Taxonomy" id="1461694"/>
    <lineage>
        <taxon>Bacteria</taxon>
        <taxon>Pseudomonadati</taxon>
        <taxon>Pseudomonadota</taxon>
        <taxon>Alphaproteobacteria</taxon>
        <taxon>Rhodobacterales</taxon>
        <taxon>Paracoccaceae</taxon>
        <taxon>Pseudooceanicola</taxon>
    </lineage>
</organism>
<feature type="domain" description="AMP-dependent synthetase/ligase" evidence="2">
    <location>
        <begin position="119"/>
        <end position="338"/>
    </location>
</feature>
<dbReference type="GO" id="GO:0031956">
    <property type="term" value="F:medium-chain fatty acid-CoA ligase activity"/>
    <property type="evidence" value="ECO:0007669"/>
    <property type="project" value="TreeGrafter"/>
</dbReference>
<dbReference type="Gene3D" id="3.40.50.12780">
    <property type="entry name" value="N-terminal domain of ligase-like"/>
    <property type="match status" value="1"/>
</dbReference>
<accession>A0A0A0E6T7</accession>
<dbReference type="AlphaFoldDB" id="A0A0A0E6T7"/>
<evidence type="ECO:0000313" key="3">
    <source>
        <dbReference type="EMBL" id="KGM46756.1"/>
    </source>
</evidence>
<protein>
    <recommendedName>
        <fullName evidence="2">AMP-dependent synthetase/ligase domain-containing protein</fullName>
    </recommendedName>
</protein>
<name>A0A0A0E6T7_9RHOB</name>
<dbReference type="PANTHER" id="PTHR43201">
    <property type="entry name" value="ACYL-COA SYNTHETASE"/>
    <property type="match status" value="1"/>
</dbReference>
<dbReference type="InterPro" id="IPR020845">
    <property type="entry name" value="AMP-binding_CS"/>
</dbReference>
<dbReference type="eggNOG" id="COG0318">
    <property type="taxonomic scope" value="Bacteria"/>
</dbReference>
<evidence type="ECO:0000259" key="2">
    <source>
        <dbReference type="Pfam" id="PF00501"/>
    </source>
</evidence>
<dbReference type="Proteomes" id="UP000030004">
    <property type="component" value="Unassembled WGS sequence"/>
</dbReference>
<sequence>MSFLPSNRDSPEKIAALDDKGGVITYGSLSVLLDEFGATVPSRALVFCLCANDCGSLAGYLALYESGLVPLLLDVSTDDTLLENLITTYSPEFLWCPDAYCEKEPIVSAFGYKLVRLSDSSPHMSDQLSFLLTTSGSTGSPKLVRHKYGNLEHNARVVATTFGLTRSERGLCQLPMHYTMGLNAINSLLYAGSTVLLSNSSLMSKEFWQFFKDHEPTSFTGVPYSYEILIKMKLLKIEAAHLKILASGGGKMPEENFKKLAANAVETGRKFFSTYGATETSARMSYLSPEKAILKTGSIGKPFPGGDLFLVGPDGSEIEAPDVEGELIYRGDNVTLGYARKKEDLILGDTFEGEYRTGDVAYRDKDGDFFVVGRMSRFLKLFGHRVSLDASERLVADRFGTDCACSGTDKKMAVFVTNADILKDVTKFLAETTGLPKTAFKAYFVEEFVRTDSGKINYKALDASVIEAAG</sequence>
<comment type="caution">
    <text evidence="3">The sequence shown here is derived from an EMBL/GenBank/DDBJ whole genome shotgun (WGS) entry which is preliminary data.</text>
</comment>
<dbReference type="EMBL" id="AQQX01000022">
    <property type="protein sequence ID" value="KGM46756.1"/>
    <property type="molecule type" value="Genomic_DNA"/>
</dbReference>
<dbReference type="PANTHER" id="PTHR43201:SF8">
    <property type="entry name" value="ACYL-COA SYNTHETASE FAMILY MEMBER 3"/>
    <property type="match status" value="1"/>
</dbReference>